<name>A5KDN6_PLAVS</name>
<proteinExistence type="predicted"/>
<protein>
    <submittedName>
        <fullName evidence="2">Variable surface protein Vir32, truncated, putative</fullName>
    </submittedName>
</protein>
<sequence length="85" mass="9358">QLQRENTPPVTKAGNVLLGVVVTSMTSGALYKFTPLGNMLRNRFGWSNNMRNFNGGDNGLFDYASESFNPFSVGGEEHYIGYHPA</sequence>
<keyword evidence="1" id="KW-0472">Membrane</keyword>
<dbReference type="Proteomes" id="UP000008333">
    <property type="component" value="Unassembled WGS sequence"/>
</dbReference>
<evidence type="ECO:0000313" key="2">
    <source>
        <dbReference type="EMBL" id="EDL42533.1"/>
    </source>
</evidence>
<keyword evidence="3" id="KW-1185">Reference proteome</keyword>
<dbReference type="GeneID" id="5471536"/>
<feature type="transmembrane region" description="Helical" evidence="1">
    <location>
        <begin position="16"/>
        <end position="34"/>
    </location>
</feature>
<dbReference type="VEuPathDB" id="PlasmoDB:PVX_043690"/>
<accession>A5KDN6</accession>
<dbReference type="AlphaFoldDB" id="A5KDN6"/>
<dbReference type="InterPro" id="IPR008780">
    <property type="entry name" value="Plasmodium_Vir"/>
</dbReference>
<evidence type="ECO:0000256" key="1">
    <source>
        <dbReference type="SAM" id="Phobius"/>
    </source>
</evidence>
<reference evidence="2 3" key="1">
    <citation type="journal article" date="2008" name="Nature">
        <title>Comparative genomics of the neglected human malaria parasite Plasmodium vivax.</title>
        <authorList>
            <person name="Carlton J.M."/>
            <person name="Adams J.H."/>
            <person name="Silva J.C."/>
            <person name="Bidwell S.L."/>
            <person name="Lorenzi H."/>
            <person name="Caler E."/>
            <person name="Crabtree J."/>
            <person name="Angiuoli S.V."/>
            <person name="Merino E.F."/>
            <person name="Amedeo P."/>
            <person name="Cheng Q."/>
            <person name="Coulson R.M."/>
            <person name="Crabb B.S."/>
            <person name="Del Portillo H.A."/>
            <person name="Essien K."/>
            <person name="Feldblyum T.V."/>
            <person name="Fernandez-Becerra C."/>
            <person name="Gilson P.R."/>
            <person name="Gueye A.H."/>
            <person name="Guo X."/>
            <person name="Kang'a S."/>
            <person name="Kooij T.W."/>
            <person name="Korsinczky M."/>
            <person name="Meyer E.V."/>
            <person name="Nene V."/>
            <person name="Paulsen I."/>
            <person name="White O."/>
            <person name="Ralph S.A."/>
            <person name="Ren Q."/>
            <person name="Sargeant T.J."/>
            <person name="Salzberg S.L."/>
            <person name="Stoeckert C.J."/>
            <person name="Sullivan S.A."/>
            <person name="Yamamoto M.M."/>
            <person name="Hoffman S.L."/>
            <person name="Wortman J.R."/>
            <person name="Gardner M.J."/>
            <person name="Galinski M.R."/>
            <person name="Barnwell J.W."/>
            <person name="Fraser-Liggett C.M."/>
        </authorList>
    </citation>
    <scope>NUCLEOTIDE SEQUENCE [LARGE SCALE GENOMIC DNA]</scope>
    <source>
        <strain evidence="2 3">Salvador I</strain>
    </source>
</reference>
<dbReference type="InParanoid" id="A5KDN6"/>
<dbReference type="KEGG" id="pvx:PVX_043690"/>
<dbReference type="EMBL" id="AAKM01002000">
    <property type="protein sequence ID" value="EDL42533.1"/>
    <property type="molecule type" value="Genomic_DNA"/>
</dbReference>
<feature type="non-terminal residue" evidence="2">
    <location>
        <position position="1"/>
    </location>
</feature>
<gene>
    <name evidence="2" type="ORF">PVX_043690</name>
</gene>
<keyword evidence="1" id="KW-0812">Transmembrane</keyword>
<dbReference type="Pfam" id="PF05795">
    <property type="entry name" value="Plasmodium_Vir"/>
    <property type="match status" value="1"/>
</dbReference>
<dbReference type="RefSeq" id="XP_001612326.1">
    <property type="nucleotide sequence ID" value="XM_001612276.1"/>
</dbReference>
<keyword evidence="1" id="KW-1133">Transmembrane helix</keyword>
<comment type="caution">
    <text evidence="2">The sequence shown here is derived from an EMBL/GenBank/DDBJ whole genome shotgun (WGS) entry which is preliminary data.</text>
</comment>
<organism evidence="2 3">
    <name type="scientific">Plasmodium vivax (strain Salvador I)</name>
    <dbReference type="NCBI Taxonomy" id="126793"/>
    <lineage>
        <taxon>Eukaryota</taxon>
        <taxon>Sar</taxon>
        <taxon>Alveolata</taxon>
        <taxon>Apicomplexa</taxon>
        <taxon>Aconoidasida</taxon>
        <taxon>Haemosporida</taxon>
        <taxon>Plasmodiidae</taxon>
        <taxon>Plasmodium</taxon>
        <taxon>Plasmodium (Plasmodium)</taxon>
    </lineage>
</organism>
<evidence type="ECO:0000313" key="3">
    <source>
        <dbReference type="Proteomes" id="UP000008333"/>
    </source>
</evidence>